<proteinExistence type="predicted"/>
<dbReference type="Proteomes" id="UP000298458">
    <property type="component" value="Unassembled WGS sequence"/>
</dbReference>
<keyword evidence="1" id="KW-0472">Membrane</keyword>
<gene>
    <name evidence="2" type="primary">pgsW</name>
    <name evidence="2" type="ORF">EHO60_01155</name>
</gene>
<name>A0A4R9GKS7_9LEPT</name>
<evidence type="ECO:0000313" key="3">
    <source>
        <dbReference type="Proteomes" id="UP000298458"/>
    </source>
</evidence>
<reference evidence="2" key="1">
    <citation type="journal article" date="2019" name="PLoS Negl. Trop. Dis.">
        <title>Revisiting the worldwide diversity of Leptospira species in the environment.</title>
        <authorList>
            <person name="Vincent A.T."/>
            <person name="Schiettekatte O."/>
            <person name="Bourhy P."/>
            <person name="Veyrier F.J."/>
            <person name="Picardeau M."/>
        </authorList>
    </citation>
    <scope>NUCLEOTIDE SEQUENCE [LARGE SCALE GENOMIC DNA]</scope>
    <source>
        <strain evidence="2">SSW15</strain>
    </source>
</reference>
<evidence type="ECO:0000313" key="2">
    <source>
        <dbReference type="EMBL" id="TGK13981.1"/>
    </source>
</evidence>
<accession>A0A4R9GKS7</accession>
<dbReference type="RefSeq" id="WP_135766322.1">
    <property type="nucleotide sequence ID" value="NZ_RQET01000001.1"/>
</dbReference>
<comment type="caution">
    <text evidence="2">The sequence shown here is derived from an EMBL/GenBank/DDBJ whole genome shotgun (WGS) entry which is preliminary data.</text>
</comment>
<dbReference type="OrthoDB" id="6233025at2"/>
<keyword evidence="1" id="KW-0812">Transmembrane</keyword>
<dbReference type="AlphaFoldDB" id="A0A4R9GKS7"/>
<evidence type="ECO:0000256" key="1">
    <source>
        <dbReference type="SAM" id="Phobius"/>
    </source>
</evidence>
<organism evidence="2 3">
    <name type="scientific">Leptospira fletcheri</name>
    <dbReference type="NCBI Taxonomy" id="2484981"/>
    <lineage>
        <taxon>Bacteria</taxon>
        <taxon>Pseudomonadati</taxon>
        <taxon>Spirochaetota</taxon>
        <taxon>Spirochaetia</taxon>
        <taxon>Leptospirales</taxon>
        <taxon>Leptospiraceae</taxon>
        <taxon>Leptospira</taxon>
    </lineage>
</organism>
<feature type="transmembrane region" description="Helical" evidence="1">
    <location>
        <begin position="339"/>
        <end position="356"/>
    </location>
</feature>
<keyword evidence="3" id="KW-1185">Reference proteome</keyword>
<dbReference type="EMBL" id="RQET01000001">
    <property type="protein sequence ID" value="TGK13981.1"/>
    <property type="molecule type" value="Genomic_DNA"/>
</dbReference>
<dbReference type="NCBIfam" id="TIGR04332">
    <property type="entry name" value="gamma_Glu_sys"/>
    <property type="match status" value="1"/>
</dbReference>
<sequence length="372" mass="40488">MKEIYWRSTSITIRAYLLIAAVSLSGLFAVETLKVRKEQPYFSEKIEAARLAGEAFQRIRELRTEQGKISDSEFDPSHSGLIGSFLTPVTSNTGTLTAKQTSVNPNFAGLVVEFLKQAGVNEGGTVAVGLSGSFPALNICVYAAGKALHLKLVPISSLSSSQWGANDPEFLWADMERVLFLEKILPYRSAALSYGGLEDRALGLSPEGKILLNEAVKRNSLPLLSGNSFTSSVGERMRKFKEEAKGERIQAYINVGGGAISVGTRAGKLSFKPGLNLSLAPGATKIDSVMTRFLQEDIPVIHLIEIEELAKKYGFPLRPKTTPKGGEGEIFSKVEYNRWFAGAVLFAILFLIYVLFRTEGKIAADPDTGFPI</sequence>
<dbReference type="InterPro" id="IPR027602">
    <property type="entry name" value="PGA_system"/>
</dbReference>
<protein>
    <submittedName>
        <fullName evidence="2">Poly-gamma-glutamate system protein</fullName>
    </submittedName>
</protein>
<keyword evidence="1" id="KW-1133">Transmembrane helix</keyword>